<dbReference type="Proteomes" id="UP000604117">
    <property type="component" value="Unassembled WGS sequence"/>
</dbReference>
<reference evidence="1 2" key="1">
    <citation type="submission" date="2021-01" db="EMBL/GenBank/DDBJ databases">
        <title>Whole genome shotgun sequence of Asanoa siamensis NBRC 107932.</title>
        <authorList>
            <person name="Komaki H."/>
            <person name="Tamura T."/>
        </authorList>
    </citation>
    <scope>NUCLEOTIDE SEQUENCE [LARGE SCALE GENOMIC DNA]</scope>
    <source>
        <strain evidence="1 2">NBRC 107932</strain>
    </source>
</reference>
<comment type="caution">
    <text evidence="1">The sequence shown here is derived from an EMBL/GenBank/DDBJ whole genome shotgun (WGS) entry which is preliminary data.</text>
</comment>
<organism evidence="1 2">
    <name type="scientific">Asanoa siamensis</name>
    <dbReference type="NCBI Taxonomy" id="926357"/>
    <lineage>
        <taxon>Bacteria</taxon>
        <taxon>Bacillati</taxon>
        <taxon>Actinomycetota</taxon>
        <taxon>Actinomycetes</taxon>
        <taxon>Micromonosporales</taxon>
        <taxon>Micromonosporaceae</taxon>
        <taxon>Asanoa</taxon>
    </lineage>
</organism>
<gene>
    <name evidence="1" type="ORF">Asi02nite_12230</name>
</gene>
<dbReference type="RefSeq" id="WP_203711185.1">
    <property type="nucleotide sequence ID" value="NZ_BONE01000007.1"/>
</dbReference>
<keyword evidence="2" id="KW-1185">Reference proteome</keyword>
<dbReference type="EMBL" id="BONE01000007">
    <property type="protein sequence ID" value="GIF71705.1"/>
    <property type="molecule type" value="Genomic_DNA"/>
</dbReference>
<accession>A0ABQ4CK87</accession>
<proteinExistence type="predicted"/>
<sequence>MALPPLASDSVTVVLRGQVPIADLSPRWLHDKGLIGDSELAQAKHLLLLPGEVNNFSADWLTVTAQSGTLQVSTDREEEFERLRDVAAGILAAFPDAPLVAMGMNRAVHFVAPSREAYHRIGDSLVPKQHWSETLGDAALKSLTLVGPRADSYGGRVEVKIEPSNVFGMAVFVTCNDHYDLTLLDKPIVSRDDLKLDGAAEEGVEKNLQALTILNEEWGSSLARSMTIFEQVGALGLP</sequence>
<evidence type="ECO:0000313" key="1">
    <source>
        <dbReference type="EMBL" id="GIF71705.1"/>
    </source>
</evidence>
<evidence type="ECO:0008006" key="3">
    <source>
        <dbReference type="Google" id="ProtNLM"/>
    </source>
</evidence>
<protein>
    <recommendedName>
        <fullName evidence="3">TIGR04255 family protein</fullName>
    </recommendedName>
</protein>
<evidence type="ECO:0000313" key="2">
    <source>
        <dbReference type="Proteomes" id="UP000604117"/>
    </source>
</evidence>
<name>A0ABQ4CK87_9ACTN</name>